<evidence type="ECO:0000313" key="5">
    <source>
        <dbReference type="Proteomes" id="UP001652661"/>
    </source>
</evidence>
<dbReference type="GeneID" id="138927858"/>
<keyword evidence="1 2" id="KW-0193">Cuticle</keyword>
<reference evidence="6" key="1">
    <citation type="submission" date="2025-08" db="UniProtKB">
        <authorList>
            <consortium name="RefSeq"/>
        </authorList>
    </citation>
    <scope>IDENTIFICATION</scope>
    <source>
        <strain evidence="6">14028-0561.14</strain>
        <tissue evidence="6">Whole fly</tissue>
    </source>
</reference>
<dbReference type="InterPro" id="IPR031311">
    <property type="entry name" value="CHIT_BIND_RR_consensus"/>
</dbReference>
<dbReference type="Pfam" id="PF00379">
    <property type="entry name" value="Chitin_bind_4"/>
    <property type="match status" value="1"/>
</dbReference>
<dbReference type="PROSITE" id="PS00233">
    <property type="entry name" value="CHIT_BIND_RR_1"/>
    <property type="match status" value="1"/>
</dbReference>
<dbReference type="PRINTS" id="PR00947">
    <property type="entry name" value="CUTICLE"/>
</dbReference>
<feature type="compositionally biased region" description="Basic and acidic residues" evidence="3">
    <location>
        <begin position="69"/>
        <end position="86"/>
    </location>
</feature>
<keyword evidence="5" id="KW-1185">Reference proteome</keyword>
<dbReference type="InterPro" id="IPR051217">
    <property type="entry name" value="Insect_Cuticle_Struc_Prot"/>
</dbReference>
<evidence type="ECO:0000256" key="1">
    <source>
        <dbReference type="ARBA" id="ARBA00022460"/>
    </source>
</evidence>
<proteinExistence type="predicted"/>
<feature type="signal peptide" evidence="4">
    <location>
        <begin position="1"/>
        <end position="18"/>
    </location>
</feature>
<dbReference type="PANTHER" id="PTHR12236:SF86">
    <property type="entry name" value="CCP84AC-RELATED"/>
    <property type="match status" value="1"/>
</dbReference>
<gene>
    <name evidence="6" type="primary">Cpr64Aa</name>
</gene>
<dbReference type="RefSeq" id="XP_070142091.1">
    <property type="nucleotide sequence ID" value="XM_070285990.1"/>
</dbReference>
<accession>A0ABM4GHA2</accession>
<evidence type="ECO:0000256" key="4">
    <source>
        <dbReference type="SAM" id="SignalP"/>
    </source>
</evidence>
<feature type="region of interest" description="Disordered" evidence="3">
    <location>
        <begin position="63"/>
        <end position="87"/>
    </location>
</feature>
<keyword evidence="4" id="KW-0732">Signal</keyword>
<organism evidence="5 6">
    <name type="scientific">Drosophila kikkawai</name>
    <name type="common">Fruit fly</name>
    <dbReference type="NCBI Taxonomy" id="30033"/>
    <lineage>
        <taxon>Eukaryota</taxon>
        <taxon>Metazoa</taxon>
        <taxon>Ecdysozoa</taxon>
        <taxon>Arthropoda</taxon>
        <taxon>Hexapoda</taxon>
        <taxon>Insecta</taxon>
        <taxon>Pterygota</taxon>
        <taxon>Neoptera</taxon>
        <taxon>Endopterygota</taxon>
        <taxon>Diptera</taxon>
        <taxon>Brachycera</taxon>
        <taxon>Muscomorpha</taxon>
        <taxon>Ephydroidea</taxon>
        <taxon>Drosophilidae</taxon>
        <taxon>Drosophila</taxon>
        <taxon>Sophophora</taxon>
    </lineage>
</organism>
<evidence type="ECO:0000256" key="3">
    <source>
        <dbReference type="SAM" id="MobiDB-lite"/>
    </source>
</evidence>
<protein>
    <submittedName>
        <fullName evidence="6">Larval cuticle protein A2B</fullName>
    </submittedName>
</protein>
<dbReference type="InterPro" id="IPR000618">
    <property type="entry name" value="Insect_cuticle"/>
</dbReference>
<dbReference type="Proteomes" id="UP001652661">
    <property type="component" value="Chromosome 3L"/>
</dbReference>
<evidence type="ECO:0000313" key="6">
    <source>
        <dbReference type="RefSeq" id="XP_070142091.1"/>
    </source>
</evidence>
<sequence length="204" mass="20799">MAQKLILVLSALVAVGSAVVVPGPGLALPAYPSYPSYPTLAKVAAPLAVAKVAAPEPYDPNPQYSYSYDVHDGSTGDVKSQQESRSGDVVQGSYSLIEADGTRRIVEYTADPVHGFNAVVHREGAVVKAVAPVAKVLAPAPLLHSAPLVAKVPALAPAYPALAPAYPALAHGYGPALGHGYGPALAPAYGPKLALPALSPLGYH</sequence>
<name>A0ABM4GHA2_DROKI</name>
<dbReference type="PROSITE" id="PS51155">
    <property type="entry name" value="CHIT_BIND_RR_2"/>
    <property type="match status" value="1"/>
</dbReference>
<feature type="chain" id="PRO_5045116483" evidence="4">
    <location>
        <begin position="19"/>
        <end position="204"/>
    </location>
</feature>
<evidence type="ECO:0000256" key="2">
    <source>
        <dbReference type="PROSITE-ProRule" id="PRU00497"/>
    </source>
</evidence>
<dbReference type="PANTHER" id="PTHR12236">
    <property type="entry name" value="STRUCTURAL CONTITUENT OF CUTICLE"/>
    <property type="match status" value="1"/>
</dbReference>